<evidence type="ECO:0000313" key="3">
    <source>
        <dbReference type="Proteomes" id="UP001060275"/>
    </source>
</evidence>
<dbReference type="PANTHER" id="PTHR36842:SF1">
    <property type="entry name" value="PROTEIN TOLB"/>
    <property type="match status" value="1"/>
</dbReference>
<protein>
    <submittedName>
        <fullName evidence="2">Biopolymer transporter Tol</fullName>
    </submittedName>
</protein>
<reference evidence="2" key="1">
    <citation type="submission" date="2022-06" db="EMBL/GenBank/DDBJ databases">
        <title>Devosia sp. XJ19-45 genome assembly.</title>
        <authorList>
            <person name="Li B."/>
            <person name="Cai M."/>
            <person name="Nie G."/>
            <person name="Li W."/>
        </authorList>
    </citation>
    <scope>NUCLEOTIDE SEQUENCE</scope>
    <source>
        <strain evidence="2">XJ19-45</strain>
    </source>
</reference>
<evidence type="ECO:0000256" key="1">
    <source>
        <dbReference type="ARBA" id="ARBA00009820"/>
    </source>
</evidence>
<dbReference type="EMBL" id="JAMWDU010000002">
    <property type="protein sequence ID" value="MCP8886895.1"/>
    <property type="molecule type" value="Genomic_DNA"/>
</dbReference>
<dbReference type="AlphaFoldDB" id="A0A9Q4ANF2"/>
<evidence type="ECO:0000313" key="2">
    <source>
        <dbReference type="EMBL" id="MCP8886895.1"/>
    </source>
</evidence>
<accession>A0A9Q4ANF2</accession>
<dbReference type="Gene3D" id="2.120.10.30">
    <property type="entry name" value="TolB, C-terminal domain"/>
    <property type="match status" value="1"/>
</dbReference>
<dbReference type="PANTHER" id="PTHR36842">
    <property type="entry name" value="PROTEIN TOLB HOMOLOG"/>
    <property type="match status" value="1"/>
</dbReference>
<name>A0A9Q4ANF2_9HYPH</name>
<keyword evidence="3" id="KW-1185">Reference proteome</keyword>
<dbReference type="InterPro" id="IPR011042">
    <property type="entry name" value="6-blade_b-propeller_TolB-like"/>
</dbReference>
<dbReference type="RefSeq" id="WP_254673432.1">
    <property type="nucleotide sequence ID" value="NZ_JAMWDU010000002.1"/>
</dbReference>
<comment type="similarity">
    <text evidence="1">Belongs to the TolB family.</text>
</comment>
<proteinExistence type="inferred from homology"/>
<sequence>MSFKFPRRGRSLASGQISHLTIIDLDGRQEVIFTANEVIEAPNWTPDGQWLVFNAGGKLYRLPSLGGAPEQIDTGHLDDLNNDHVVSPDGSTVYVSSDDGHLYAVPISGGAPRRVSNNHVTPHHYYLHGISPDGATLSYVAVEAPEGARMVNVFTIPASGGPDTRLTNLTMPNDGPEYSPDGRWLYFNSELSASYPGHAQIFRMKAADGSGVEQLTFDERVNWFPHLSTDGQHLVYLSYPSGTIGHPADKHVELRLISPEGGKYRTLAQFFGGQGTINVNSWAPDSRRLAFVSYPIATAPQ</sequence>
<dbReference type="InterPro" id="IPR011659">
    <property type="entry name" value="WD40"/>
</dbReference>
<dbReference type="Proteomes" id="UP001060275">
    <property type="component" value="Unassembled WGS sequence"/>
</dbReference>
<organism evidence="2 3">
    <name type="scientific">Devosia ureilytica</name>
    <dbReference type="NCBI Taxonomy" id="2952754"/>
    <lineage>
        <taxon>Bacteria</taxon>
        <taxon>Pseudomonadati</taxon>
        <taxon>Pseudomonadota</taxon>
        <taxon>Alphaproteobacteria</taxon>
        <taxon>Hyphomicrobiales</taxon>
        <taxon>Devosiaceae</taxon>
        <taxon>Devosia</taxon>
    </lineage>
</organism>
<comment type="caution">
    <text evidence="2">The sequence shown here is derived from an EMBL/GenBank/DDBJ whole genome shotgun (WGS) entry which is preliminary data.</text>
</comment>
<gene>
    <name evidence="2" type="ORF">NF348_07245</name>
</gene>
<dbReference type="SUPFAM" id="SSF82171">
    <property type="entry name" value="DPP6 N-terminal domain-like"/>
    <property type="match status" value="1"/>
</dbReference>
<dbReference type="Pfam" id="PF07676">
    <property type="entry name" value="PD40"/>
    <property type="match status" value="3"/>
</dbReference>